<reference evidence="3" key="1">
    <citation type="submission" date="2023-08" db="EMBL/GenBank/DDBJ databases">
        <title>A de novo genome assembly of Solanum verrucosum Schlechtendal, a Mexican diploid species geographically isolated from the other diploid A-genome species in potato relatives.</title>
        <authorList>
            <person name="Hosaka K."/>
        </authorList>
    </citation>
    <scope>NUCLEOTIDE SEQUENCE</scope>
    <source>
        <tissue evidence="3">Young leaves</tissue>
    </source>
</reference>
<accession>A0AAF0PSV5</accession>
<evidence type="ECO:0000259" key="2">
    <source>
        <dbReference type="Pfam" id="PF24626"/>
    </source>
</evidence>
<protein>
    <recommendedName>
        <fullName evidence="5">Integrase zinc-binding domain-containing protein</fullName>
    </recommendedName>
</protein>
<dbReference type="InterPro" id="IPR056924">
    <property type="entry name" value="SH3_Tf2-1"/>
</dbReference>
<evidence type="ECO:0008006" key="5">
    <source>
        <dbReference type="Google" id="ProtNLM"/>
    </source>
</evidence>
<dbReference type="SUPFAM" id="SSF53098">
    <property type="entry name" value="Ribonuclease H-like"/>
    <property type="match status" value="1"/>
</dbReference>
<feature type="domain" description="Tf2-1-like SH3-like" evidence="2">
    <location>
        <begin position="187"/>
        <end position="216"/>
    </location>
</feature>
<gene>
    <name evidence="3" type="ORF">MTR67_001481</name>
</gene>
<evidence type="ECO:0000259" key="1">
    <source>
        <dbReference type="Pfam" id="PF17921"/>
    </source>
</evidence>
<proteinExistence type="predicted"/>
<keyword evidence="4" id="KW-1185">Reference proteome</keyword>
<dbReference type="PANTHER" id="PTHR46148:SF56">
    <property type="entry name" value="RETROTRANSPOSON PROTEIN"/>
    <property type="match status" value="1"/>
</dbReference>
<dbReference type="PANTHER" id="PTHR46148">
    <property type="entry name" value="CHROMO DOMAIN-CONTAINING PROTEIN"/>
    <property type="match status" value="1"/>
</dbReference>
<dbReference type="Pfam" id="PF17921">
    <property type="entry name" value="Integrase_H2C2"/>
    <property type="match status" value="1"/>
</dbReference>
<feature type="domain" description="Integrase zinc-binding" evidence="1">
    <location>
        <begin position="4"/>
        <end position="50"/>
    </location>
</feature>
<dbReference type="AlphaFoldDB" id="A0AAF0PSV5"/>
<evidence type="ECO:0000313" key="4">
    <source>
        <dbReference type="Proteomes" id="UP001234989"/>
    </source>
</evidence>
<evidence type="ECO:0000313" key="3">
    <source>
        <dbReference type="EMBL" id="WMV08096.1"/>
    </source>
</evidence>
<name>A0AAF0PSV5_SOLVR</name>
<sequence length="266" mass="30781">MEEAQSSRYSIHPGSTKMYRDLREVYWWSSMKKGIAKFVAKCLNCQQVKVEHQRPGGLAQNIELLEWKLEMIDMDFITGLPRSRRLHDWIWAIVDRMTTSTHFLPRCTIYCTVLEVIPKRFGSKVNLSTTFHPPIDGQAERSIRTLEDILLSFLTTIVTTLASKWLLMKLFRGEDADLLLDGLKFVKLGNVAYELELPQDLAAVHSIFHIFMLKKCMGDPSLIIPNEDIGIKDSLSYKEIPVQILDRQVRKLRTKDMASVKVLWRN</sequence>
<dbReference type="InterPro" id="IPR012337">
    <property type="entry name" value="RNaseH-like_sf"/>
</dbReference>
<dbReference type="InterPro" id="IPR041588">
    <property type="entry name" value="Integrase_H2C2"/>
</dbReference>
<dbReference type="Gene3D" id="1.10.340.70">
    <property type="match status" value="1"/>
</dbReference>
<dbReference type="Pfam" id="PF24626">
    <property type="entry name" value="SH3_Tf2-1"/>
    <property type="match status" value="1"/>
</dbReference>
<dbReference type="EMBL" id="CP133612">
    <property type="protein sequence ID" value="WMV08096.1"/>
    <property type="molecule type" value="Genomic_DNA"/>
</dbReference>
<organism evidence="3 4">
    <name type="scientific">Solanum verrucosum</name>
    <dbReference type="NCBI Taxonomy" id="315347"/>
    <lineage>
        <taxon>Eukaryota</taxon>
        <taxon>Viridiplantae</taxon>
        <taxon>Streptophyta</taxon>
        <taxon>Embryophyta</taxon>
        <taxon>Tracheophyta</taxon>
        <taxon>Spermatophyta</taxon>
        <taxon>Magnoliopsida</taxon>
        <taxon>eudicotyledons</taxon>
        <taxon>Gunneridae</taxon>
        <taxon>Pentapetalae</taxon>
        <taxon>asterids</taxon>
        <taxon>lamiids</taxon>
        <taxon>Solanales</taxon>
        <taxon>Solanaceae</taxon>
        <taxon>Solanoideae</taxon>
        <taxon>Solaneae</taxon>
        <taxon>Solanum</taxon>
    </lineage>
</organism>
<dbReference type="Proteomes" id="UP001234989">
    <property type="component" value="Chromosome 1"/>
</dbReference>